<dbReference type="Pfam" id="PF01523">
    <property type="entry name" value="PmbA_TldD_1st"/>
    <property type="match status" value="1"/>
</dbReference>
<dbReference type="GO" id="GO:0008237">
    <property type="term" value="F:metallopeptidase activity"/>
    <property type="evidence" value="ECO:0007669"/>
    <property type="project" value="InterPro"/>
</dbReference>
<dbReference type="InterPro" id="IPR045570">
    <property type="entry name" value="Metalloprtase-TldD/E_cen_dom"/>
</dbReference>
<comment type="similarity">
    <text evidence="1">Belongs to the peptidase U62 family.</text>
</comment>
<dbReference type="HOGENOM" id="CLU_026425_0_0_0"/>
<dbReference type="OrthoDB" id="9803213at2"/>
<organism evidence="5">
    <name type="scientific">Solibacter usitatus (strain Ellin6076)</name>
    <dbReference type="NCBI Taxonomy" id="234267"/>
    <lineage>
        <taxon>Bacteria</taxon>
        <taxon>Pseudomonadati</taxon>
        <taxon>Acidobacteriota</taxon>
        <taxon>Terriglobia</taxon>
        <taxon>Bryobacterales</taxon>
        <taxon>Solibacteraceae</taxon>
        <taxon>Candidatus Solibacter</taxon>
    </lineage>
</organism>
<evidence type="ECO:0000256" key="1">
    <source>
        <dbReference type="ARBA" id="ARBA00005836"/>
    </source>
</evidence>
<gene>
    <name evidence="5" type="ordered locus">Acid_1017</name>
</gene>
<dbReference type="InterPro" id="IPR045569">
    <property type="entry name" value="Metalloprtase-TldD/E_C"/>
</dbReference>
<dbReference type="AlphaFoldDB" id="Q02AA7"/>
<evidence type="ECO:0000259" key="4">
    <source>
        <dbReference type="Pfam" id="PF19290"/>
    </source>
</evidence>
<sequence>MNGNHLLELAQNIIRQAQAAGASDAECTIAEGEEFSANVRMREVENLKEAGSRGAGLRILIGKHTGASYTSDLSSEGIAHMVKSAIELGDITTEDPHAGLPDPEDFGSVPGDLGMYSPDIAQLDTAVKIDMAKRAEEAALSSDPRISNSEGASFDNYVGRHVFANSRGFAGEYRSSYCSLSTSPVARDGDSMERDYWYTMARTFPGLEAPEHVGRMAAQRALRRLNAVKVETQKVPVVFEPRTARSLLDNIFEAVHGMSIYRHESFLANKLGQKVACDGLTVIDDGTIPGLFGTSPFDDEGVASRRTVVIERGVLKNYLLNSYAARKLGMKTTGNASRGLTGNAGIGHGNFFIEKGVQTPEQIIAGIPNGFYVTELMGFGVNIVTGDYSRGAAGLWIRNGELAFAVSEVTIAGNLSEMLLGIEAIGSDLDFRGSVAAPTIKMGEMTVGGK</sequence>
<reference evidence="5" key="1">
    <citation type="submission" date="2006-10" db="EMBL/GenBank/DDBJ databases">
        <title>Complete sequence of Solibacter usitatus Ellin6076.</title>
        <authorList>
            <consortium name="US DOE Joint Genome Institute"/>
            <person name="Copeland A."/>
            <person name="Lucas S."/>
            <person name="Lapidus A."/>
            <person name="Barry K."/>
            <person name="Detter J.C."/>
            <person name="Glavina del Rio T."/>
            <person name="Hammon N."/>
            <person name="Israni S."/>
            <person name="Dalin E."/>
            <person name="Tice H."/>
            <person name="Pitluck S."/>
            <person name="Thompson L.S."/>
            <person name="Brettin T."/>
            <person name="Bruce D."/>
            <person name="Han C."/>
            <person name="Tapia R."/>
            <person name="Gilna P."/>
            <person name="Schmutz J."/>
            <person name="Larimer F."/>
            <person name="Land M."/>
            <person name="Hauser L."/>
            <person name="Kyrpides N."/>
            <person name="Mikhailova N."/>
            <person name="Janssen P.H."/>
            <person name="Kuske C.R."/>
            <person name="Richardson P."/>
        </authorList>
    </citation>
    <scope>NUCLEOTIDE SEQUENCE</scope>
    <source>
        <strain evidence="5">Ellin6076</strain>
    </source>
</reference>
<feature type="domain" description="Metalloprotease TldD/E central" evidence="4">
    <location>
        <begin position="119"/>
        <end position="225"/>
    </location>
</feature>
<dbReference type="InParanoid" id="Q02AA7"/>
<dbReference type="FunCoup" id="Q02AA7">
    <property type="interactions" value="163"/>
</dbReference>
<dbReference type="InterPro" id="IPR036059">
    <property type="entry name" value="TldD/PmbA_sf"/>
</dbReference>
<dbReference type="SUPFAM" id="SSF111283">
    <property type="entry name" value="Putative modulator of DNA gyrase, PmbA/TldD"/>
    <property type="match status" value="1"/>
</dbReference>
<feature type="domain" description="Metalloprotease TldD/E C-terminal" evidence="3">
    <location>
        <begin position="232"/>
        <end position="449"/>
    </location>
</feature>
<protein>
    <recommendedName>
        <fullName evidence="6">Peptidase U62, modulator of DNA gyrase</fullName>
    </recommendedName>
</protein>
<dbReference type="GO" id="GO:0005829">
    <property type="term" value="C:cytosol"/>
    <property type="evidence" value="ECO:0007669"/>
    <property type="project" value="TreeGrafter"/>
</dbReference>
<dbReference type="PANTHER" id="PTHR43421:SF1">
    <property type="entry name" value="METALLOPROTEASE PMBA"/>
    <property type="match status" value="1"/>
</dbReference>
<dbReference type="InterPro" id="IPR035068">
    <property type="entry name" value="TldD/PmbA_N"/>
</dbReference>
<dbReference type="InterPro" id="IPR002510">
    <property type="entry name" value="Metalloprtase-TldD/E_N"/>
</dbReference>
<dbReference type="Pfam" id="PF19289">
    <property type="entry name" value="PmbA_TldD_3rd"/>
    <property type="match status" value="1"/>
</dbReference>
<evidence type="ECO:0000259" key="2">
    <source>
        <dbReference type="Pfam" id="PF01523"/>
    </source>
</evidence>
<dbReference type="Pfam" id="PF19290">
    <property type="entry name" value="PmbA_TldD_2nd"/>
    <property type="match status" value="1"/>
</dbReference>
<proteinExistence type="inferred from homology"/>
<name>Q02AA7_SOLUE</name>
<feature type="domain" description="Metalloprotease TldD/E N-terminal" evidence="2">
    <location>
        <begin position="29"/>
        <end position="88"/>
    </location>
</feature>
<dbReference type="Gene3D" id="3.30.2290.10">
    <property type="entry name" value="PmbA/TldD superfamily"/>
    <property type="match status" value="1"/>
</dbReference>
<accession>Q02AA7</accession>
<dbReference type="eggNOG" id="COG0312">
    <property type="taxonomic scope" value="Bacteria"/>
</dbReference>
<dbReference type="STRING" id="234267.Acid_1017"/>
<evidence type="ECO:0000313" key="5">
    <source>
        <dbReference type="EMBL" id="ABJ82015.1"/>
    </source>
</evidence>
<dbReference type="InterPro" id="IPR047657">
    <property type="entry name" value="PmbA"/>
</dbReference>
<dbReference type="KEGG" id="sus:Acid_1017"/>
<dbReference type="EMBL" id="CP000473">
    <property type="protein sequence ID" value="ABJ82015.1"/>
    <property type="molecule type" value="Genomic_DNA"/>
</dbReference>
<evidence type="ECO:0000259" key="3">
    <source>
        <dbReference type="Pfam" id="PF19289"/>
    </source>
</evidence>
<evidence type="ECO:0008006" key="6">
    <source>
        <dbReference type="Google" id="ProtNLM"/>
    </source>
</evidence>
<dbReference type="PANTHER" id="PTHR43421">
    <property type="entry name" value="METALLOPROTEASE PMBA"/>
    <property type="match status" value="1"/>
</dbReference>
<dbReference type="GO" id="GO:0006508">
    <property type="term" value="P:proteolysis"/>
    <property type="evidence" value="ECO:0007669"/>
    <property type="project" value="InterPro"/>
</dbReference>